<dbReference type="InterPro" id="IPR044730">
    <property type="entry name" value="RNase_H-like_dom_plant"/>
</dbReference>
<proteinExistence type="predicted"/>
<evidence type="ECO:0000313" key="2">
    <source>
        <dbReference type="Proteomes" id="UP001280121"/>
    </source>
</evidence>
<gene>
    <name evidence="1" type="ORF">Ddye_025260</name>
</gene>
<dbReference type="CDD" id="cd06222">
    <property type="entry name" value="RNase_H_like"/>
    <property type="match status" value="1"/>
</dbReference>
<comment type="caution">
    <text evidence="1">The sequence shown here is derived from an EMBL/GenBank/DDBJ whole genome shotgun (WGS) entry which is preliminary data.</text>
</comment>
<reference evidence="1" key="1">
    <citation type="journal article" date="2023" name="Plant J.">
        <title>Genome sequences and population genomics provide insights into the demographic history, inbreeding, and mutation load of two 'living fossil' tree species of Dipteronia.</title>
        <authorList>
            <person name="Feng Y."/>
            <person name="Comes H.P."/>
            <person name="Chen J."/>
            <person name="Zhu S."/>
            <person name="Lu R."/>
            <person name="Zhang X."/>
            <person name="Li P."/>
            <person name="Qiu J."/>
            <person name="Olsen K.M."/>
            <person name="Qiu Y."/>
        </authorList>
    </citation>
    <scope>NUCLEOTIDE SEQUENCE</scope>
    <source>
        <strain evidence="1">KIB01</strain>
    </source>
</reference>
<sequence length="167" mass="18189">MWRLAMGWWGVSSCDSSFVGSWMVGWCGICPTKSRVVWWFKNFGEGSKEDITILQLDVEGRCVDEKSVKFRKPTTWCPLLDNDLIFNVDGSVRGNPGQAGIGGVLRDTSGKILCLFSTSIAGFMPLNAKNVSGSLLVALFSAFQELLVFVIKGVVHSLCVGSQGCID</sequence>
<dbReference type="EMBL" id="JANJYI010000007">
    <property type="protein sequence ID" value="KAK2643497.1"/>
    <property type="molecule type" value="Genomic_DNA"/>
</dbReference>
<name>A0AAD9TWW7_9ROSI</name>
<organism evidence="1 2">
    <name type="scientific">Dipteronia dyeriana</name>
    <dbReference type="NCBI Taxonomy" id="168575"/>
    <lineage>
        <taxon>Eukaryota</taxon>
        <taxon>Viridiplantae</taxon>
        <taxon>Streptophyta</taxon>
        <taxon>Embryophyta</taxon>
        <taxon>Tracheophyta</taxon>
        <taxon>Spermatophyta</taxon>
        <taxon>Magnoliopsida</taxon>
        <taxon>eudicotyledons</taxon>
        <taxon>Gunneridae</taxon>
        <taxon>Pentapetalae</taxon>
        <taxon>rosids</taxon>
        <taxon>malvids</taxon>
        <taxon>Sapindales</taxon>
        <taxon>Sapindaceae</taxon>
        <taxon>Hippocastanoideae</taxon>
        <taxon>Acereae</taxon>
        <taxon>Dipteronia</taxon>
    </lineage>
</organism>
<dbReference type="Proteomes" id="UP001280121">
    <property type="component" value="Unassembled WGS sequence"/>
</dbReference>
<dbReference type="InterPro" id="IPR012337">
    <property type="entry name" value="RNaseH-like_sf"/>
</dbReference>
<accession>A0AAD9TWW7</accession>
<protein>
    <recommendedName>
        <fullName evidence="3">RNase H type-1 domain-containing protein</fullName>
    </recommendedName>
</protein>
<dbReference type="AlphaFoldDB" id="A0AAD9TWW7"/>
<dbReference type="SUPFAM" id="SSF53098">
    <property type="entry name" value="Ribonuclease H-like"/>
    <property type="match status" value="1"/>
</dbReference>
<keyword evidence="2" id="KW-1185">Reference proteome</keyword>
<evidence type="ECO:0000313" key="1">
    <source>
        <dbReference type="EMBL" id="KAK2643497.1"/>
    </source>
</evidence>
<evidence type="ECO:0008006" key="3">
    <source>
        <dbReference type="Google" id="ProtNLM"/>
    </source>
</evidence>